<proteinExistence type="predicted"/>
<sequence>MQVIGPLGQRSDKDRKQVGLVSHGPGDSLKIWRPTGDGGCKLEDVGKVIAQHYVPPDSVLATTPKQHASALLNNRPNPNTKLDLFIEKARVEHEDLNLWSMNKSAPTDVLEVIVDGYTVAELQIKRLEACGYKVGSQLPPEKQCGALIAMEGGRILNRKPAAFMEDGLTTQQLLTDTPARLFNHINNGQIDKHCNSITKGLRVCADKIFLPQKQVVQLIDLINKHRVLKEHLWEALGYWSLALVQLHVSVVTEPSKTRLDVQRWASVQLRGKEIKITPYQLLGAIYRTIVQHTFNCKLEELRALKNKPSKQIVLHSGRTSAADPDPYVPSSRDRDEDGDNEDDDASAGGGGRKRQRSSRAIAQGASSLSEAGGSVKQARTAPKGMPKLRYAKQTHTWIGKFEAGKVSAEACISKVKGLLEKFAPGRRRERKRKRCGLQASSSPSPSLMIKAVFAWYRGVDAQRLNKAQCRVPIGAGRTHPRLWGVETQVSRASIAYMYVHGSRYIRFRTSVIARMTTVLQSIQFTARML</sequence>
<protein>
    <submittedName>
        <fullName evidence="2">Uncharacterized protein</fullName>
    </submittedName>
</protein>
<organism evidence="2">
    <name type="scientific">Haptolina ericina</name>
    <dbReference type="NCBI Taxonomy" id="156174"/>
    <lineage>
        <taxon>Eukaryota</taxon>
        <taxon>Haptista</taxon>
        <taxon>Haptophyta</taxon>
        <taxon>Prymnesiophyceae</taxon>
        <taxon>Prymnesiales</taxon>
        <taxon>Prymnesiaceae</taxon>
        <taxon>Haptolina</taxon>
    </lineage>
</organism>
<name>A0A7S3AEX6_9EUKA</name>
<accession>A0A7S3AEX6</accession>
<gene>
    <name evidence="2" type="ORF">HERI1096_LOCUS3325</name>
</gene>
<reference evidence="2" key="1">
    <citation type="submission" date="2021-01" db="EMBL/GenBank/DDBJ databases">
        <authorList>
            <person name="Corre E."/>
            <person name="Pelletier E."/>
            <person name="Niang G."/>
            <person name="Scheremetjew M."/>
            <person name="Finn R."/>
            <person name="Kale V."/>
            <person name="Holt S."/>
            <person name="Cochrane G."/>
            <person name="Meng A."/>
            <person name="Brown T."/>
            <person name="Cohen L."/>
        </authorList>
    </citation>
    <scope>NUCLEOTIDE SEQUENCE</scope>
    <source>
        <strain evidence="2">CCMP281</strain>
    </source>
</reference>
<feature type="region of interest" description="Disordered" evidence="1">
    <location>
        <begin position="1"/>
        <end position="24"/>
    </location>
</feature>
<feature type="region of interest" description="Disordered" evidence="1">
    <location>
        <begin position="312"/>
        <end position="388"/>
    </location>
</feature>
<dbReference type="AlphaFoldDB" id="A0A7S3AEX6"/>
<evidence type="ECO:0000256" key="1">
    <source>
        <dbReference type="SAM" id="MobiDB-lite"/>
    </source>
</evidence>
<evidence type="ECO:0000313" key="2">
    <source>
        <dbReference type="EMBL" id="CAE0102667.1"/>
    </source>
</evidence>
<feature type="compositionally biased region" description="Acidic residues" evidence="1">
    <location>
        <begin position="336"/>
        <end position="345"/>
    </location>
</feature>
<dbReference type="EMBL" id="HBHX01006094">
    <property type="protein sequence ID" value="CAE0102667.1"/>
    <property type="molecule type" value="Transcribed_RNA"/>
</dbReference>